<keyword evidence="10" id="KW-1185">Reference proteome</keyword>
<name>A0A285J3C7_9RHOB</name>
<reference evidence="8 9" key="1">
    <citation type="submission" date="2017-09" db="EMBL/GenBank/DDBJ databases">
        <authorList>
            <person name="Ehlers B."/>
            <person name="Leendertz F.H."/>
        </authorList>
    </citation>
    <scope>NUCLEOTIDE SEQUENCE [LARGE SCALE GENOMIC DNA]</scope>
    <source>
        <strain evidence="8 9">CGMCC 1.12662</strain>
    </source>
</reference>
<dbReference type="RefSeq" id="WP_097146604.1">
    <property type="nucleotide sequence ID" value="NZ_OBEA01000005.1"/>
</dbReference>
<comment type="subcellular location">
    <subcellularLocation>
        <location evidence="1">Cytoplasm</location>
    </subcellularLocation>
</comment>
<evidence type="ECO:0000313" key="7">
    <source>
        <dbReference type="EMBL" id="PJE29702.1"/>
    </source>
</evidence>
<dbReference type="Proteomes" id="UP000231702">
    <property type="component" value="Unassembled WGS sequence"/>
</dbReference>
<dbReference type="InterPro" id="IPR039422">
    <property type="entry name" value="MarR/SlyA-like"/>
</dbReference>
<protein>
    <submittedName>
        <fullName evidence="7">MarR family transcriptional regulator</fullName>
    </submittedName>
    <submittedName>
        <fullName evidence="8">Transcriptional regulator, MarR family</fullName>
    </submittedName>
</protein>
<keyword evidence="2" id="KW-0963">Cytoplasm</keyword>
<evidence type="ECO:0000256" key="2">
    <source>
        <dbReference type="ARBA" id="ARBA00022490"/>
    </source>
</evidence>
<dbReference type="GO" id="GO:0006950">
    <property type="term" value="P:response to stress"/>
    <property type="evidence" value="ECO:0007669"/>
    <property type="project" value="TreeGrafter"/>
</dbReference>
<dbReference type="Pfam" id="PF22381">
    <property type="entry name" value="Staph_reg_Sar_Rot"/>
    <property type="match status" value="1"/>
</dbReference>
<dbReference type="EMBL" id="OBEA01000005">
    <property type="protein sequence ID" value="SNY54774.1"/>
    <property type="molecule type" value="Genomic_DNA"/>
</dbReference>
<gene>
    <name evidence="7" type="ORF">CVM39_07290</name>
    <name evidence="8" type="ORF">SAMN06297129_2904</name>
</gene>
<dbReference type="SMART" id="SM00347">
    <property type="entry name" value="HTH_MARR"/>
    <property type="match status" value="1"/>
</dbReference>
<keyword evidence="5" id="KW-0804">Transcription</keyword>
<dbReference type="InterPro" id="IPR000835">
    <property type="entry name" value="HTH_MarR-typ"/>
</dbReference>
<dbReference type="GO" id="GO:0005737">
    <property type="term" value="C:cytoplasm"/>
    <property type="evidence" value="ECO:0007669"/>
    <property type="project" value="UniProtKB-SubCell"/>
</dbReference>
<keyword evidence="3" id="KW-0805">Transcription regulation</keyword>
<dbReference type="OrthoDB" id="9806864at2"/>
<feature type="domain" description="HTH marR-type" evidence="6">
    <location>
        <begin position="1"/>
        <end position="147"/>
    </location>
</feature>
<dbReference type="EMBL" id="PGTD01000015">
    <property type="protein sequence ID" value="PJE29702.1"/>
    <property type="molecule type" value="Genomic_DNA"/>
</dbReference>
<evidence type="ECO:0000256" key="5">
    <source>
        <dbReference type="ARBA" id="ARBA00023163"/>
    </source>
</evidence>
<dbReference type="GO" id="GO:0003700">
    <property type="term" value="F:DNA-binding transcription factor activity"/>
    <property type="evidence" value="ECO:0007669"/>
    <property type="project" value="InterPro"/>
</dbReference>
<dbReference type="PANTHER" id="PTHR33164">
    <property type="entry name" value="TRANSCRIPTIONAL REGULATOR, MARR FAMILY"/>
    <property type="match status" value="1"/>
</dbReference>
<dbReference type="PANTHER" id="PTHR33164:SF5">
    <property type="entry name" value="ORGANIC HYDROPEROXIDE RESISTANCE TRANSCRIPTIONAL REGULATOR"/>
    <property type="match status" value="1"/>
</dbReference>
<evidence type="ECO:0000313" key="8">
    <source>
        <dbReference type="EMBL" id="SNY54774.1"/>
    </source>
</evidence>
<reference evidence="7 10" key="2">
    <citation type="journal article" date="2018" name="Int. J. Syst. Evol. Microbiol.">
        <title>Pseudooceanicola lipolyticus sp. nov., a marine alphaproteobacterium, reclassification of Oceanicola flagellatus as Pseudooceanicola flagellatus comb. nov. and emended description of the genus Pseudooceanicola.</title>
        <authorList>
            <person name="Huang M.-M."/>
            <person name="Guo L.-L."/>
            <person name="Wu Y.-H."/>
            <person name="Lai Q.-L."/>
            <person name="Shao Z.-Z."/>
            <person name="Wang C.-S."/>
            <person name="Wu M."/>
            <person name="Xu X.-W."/>
        </authorList>
    </citation>
    <scope>NUCLEOTIDE SEQUENCE [LARGE SCALE GENOMIC DNA]</scope>
    <source>
        <strain evidence="7 10">Ar-45</strain>
    </source>
</reference>
<keyword evidence="4" id="KW-0238">DNA-binding</keyword>
<dbReference type="PROSITE" id="PS50995">
    <property type="entry name" value="HTH_MARR_2"/>
    <property type="match status" value="1"/>
</dbReference>
<dbReference type="GO" id="GO:0003677">
    <property type="term" value="F:DNA binding"/>
    <property type="evidence" value="ECO:0007669"/>
    <property type="project" value="UniProtKB-KW"/>
</dbReference>
<dbReference type="InterPro" id="IPR036390">
    <property type="entry name" value="WH_DNA-bd_sf"/>
</dbReference>
<evidence type="ECO:0000256" key="1">
    <source>
        <dbReference type="ARBA" id="ARBA00004496"/>
    </source>
</evidence>
<organism evidence="8 9">
    <name type="scientific">Pseudooceanicola antarcticus</name>
    <dbReference type="NCBI Taxonomy" id="1247613"/>
    <lineage>
        <taxon>Bacteria</taxon>
        <taxon>Pseudomonadati</taxon>
        <taxon>Pseudomonadota</taxon>
        <taxon>Alphaproteobacteria</taxon>
        <taxon>Rhodobacterales</taxon>
        <taxon>Paracoccaceae</taxon>
        <taxon>Pseudooceanicola</taxon>
    </lineage>
</organism>
<dbReference type="Proteomes" id="UP000231655">
    <property type="component" value="Unassembled WGS sequence"/>
</dbReference>
<dbReference type="SUPFAM" id="SSF46785">
    <property type="entry name" value="Winged helix' DNA-binding domain"/>
    <property type="match status" value="1"/>
</dbReference>
<sequence length="159" mass="17266">MSETTQRILPPTEALICFNLYAASHGFIRLYAPYLERIGLTYPQFLVLLTLRGPEGEGQPQGVGELGALLGMESNTLSPLLKRMQGAGLLTRTRSEEDERRVVIALTEAGRARAEAAAEVPGCIAKDTGLSEEDYHTTLEVLRKLRGQIAGLDGKPATE</sequence>
<evidence type="ECO:0000256" key="3">
    <source>
        <dbReference type="ARBA" id="ARBA00023015"/>
    </source>
</evidence>
<dbReference type="InterPro" id="IPR055166">
    <property type="entry name" value="Transc_reg_Sar_Rot_HTH"/>
</dbReference>
<evidence type="ECO:0000313" key="10">
    <source>
        <dbReference type="Proteomes" id="UP000231702"/>
    </source>
</evidence>
<dbReference type="Gene3D" id="1.10.10.10">
    <property type="entry name" value="Winged helix-like DNA-binding domain superfamily/Winged helix DNA-binding domain"/>
    <property type="match status" value="1"/>
</dbReference>
<accession>A0A285J3C7</accession>
<proteinExistence type="predicted"/>
<evidence type="ECO:0000259" key="6">
    <source>
        <dbReference type="PROSITE" id="PS50995"/>
    </source>
</evidence>
<evidence type="ECO:0000313" key="9">
    <source>
        <dbReference type="Proteomes" id="UP000231655"/>
    </source>
</evidence>
<dbReference type="InterPro" id="IPR036388">
    <property type="entry name" value="WH-like_DNA-bd_sf"/>
</dbReference>
<dbReference type="AlphaFoldDB" id="A0A285J3C7"/>
<evidence type="ECO:0000256" key="4">
    <source>
        <dbReference type="ARBA" id="ARBA00023125"/>
    </source>
</evidence>